<feature type="region of interest" description="Disordered" evidence="1">
    <location>
        <begin position="1"/>
        <end position="25"/>
    </location>
</feature>
<proteinExistence type="predicted"/>
<dbReference type="EMBL" id="VSRR010001819">
    <property type="protein sequence ID" value="MPC27885.1"/>
    <property type="molecule type" value="Genomic_DNA"/>
</dbReference>
<evidence type="ECO:0000313" key="3">
    <source>
        <dbReference type="Proteomes" id="UP000324222"/>
    </source>
</evidence>
<feature type="compositionally biased region" description="Polar residues" evidence="1">
    <location>
        <begin position="64"/>
        <end position="76"/>
    </location>
</feature>
<feature type="compositionally biased region" description="Low complexity" evidence="1">
    <location>
        <begin position="1"/>
        <end position="24"/>
    </location>
</feature>
<comment type="caution">
    <text evidence="2">The sequence shown here is derived from an EMBL/GenBank/DDBJ whole genome shotgun (WGS) entry which is preliminary data.</text>
</comment>
<evidence type="ECO:0000256" key="1">
    <source>
        <dbReference type="SAM" id="MobiDB-lite"/>
    </source>
</evidence>
<reference evidence="2 3" key="1">
    <citation type="submission" date="2019-05" db="EMBL/GenBank/DDBJ databases">
        <title>Another draft genome of Portunus trituberculatus and its Hox gene families provides insights of decapod evolution.</title>
        <authorList>
            <person name="Jeong J.-H."/>
            <person name="Song I."/>
            <person name="Kim S."/>
            <person name="Choi T."/>
            <person name="Kim D."/>
            <person name="Ryu S."/>
            <person name="Kim W."/>
        </authorList>
    </citation>
    <scope>NUCLEOTIDE SEQUENCE [LARGE SCALE GENOMIC DNA]</scope>
    <source>
        <tissue evidence="2">Muscle</tissue>
    </source>
</reference>
<keyword evidence="3" id="KW-1185">Reference proteome</keyword>
<dbReference type="Proteomes" id="UP000324222">
    <property type="component" value="Unassembled WGS sequence"/>
</dbReference>
<accession>A0A5B7E3E9</accession>
<sequence>MVSTSSSSPSSTASTTTSTTFSPSCHHPVLYCLYLPEMKTLRDILETRLNKFRTESQRGRKRSSYCNKTTTQVNIQENKRYRNN</sequence>
<protein>
    <submittedName>
        <fullName evidence="2">Uncharacterized protein</fullName>
    </submittedName>
</protein>
<organism evidence="2 3">
    <name type="scientific">Portunus trituberculatus</name>
    <name type="common">Swimming crab</name>
    <name type="synonym">Neptunus trituberculatus</name>
    <dbReference type="NCBI Taxonomy" id="210409"/>
    <lineage>
        <taxon>Eukaryota</taxon>
        <taxon>Metazoa</taxon>
        <taxon>Ecdysozoa</taxon>
        <taxon>Arthropoda</taxon>
        <taxon>Crustacea</taxon>
        <taxon>Multicrustacea</taxon>
        <taxon>Malacostraca</taxon>
        <taxon>Eumalacostraca</taxon>
        <taxon>Eucarida</taxon>
        <taxon>Decapoda</taxon>
        <taxon>Pleocyemata</taxon>
        <taxon>Brachyura</taxon>
        <taxon>Eubrachyura</taxon>
        <taxon>Portunoidea</taxon>
        <taxon>Portunidae</taxon>
        <taxon>Portuninae</taxon>
        <taxon>Portunus</taxon>
    </lineage>
</organism>
<evidence type="ECO:0000313" key="2">
    <source>
        <dbReference type="EMBL" id="MPC27885.1"/>
    </source>
</evidence>
<dbReference type="AlphaFoldDB" id="A0A5B7E3E9"/>
<name>A0A5B7E3E9_PORTR</name>
<feature type="region of interest" description="Disordered" evidence="1">
    <location>
        <begin position="54"/>
        <end position="84"/>
    </location>
</feature>
<gene>
    <name evidence="2" type="ORF">E2C01_021074</name>
</gene>